<name>A0A6I3SC08_HELMO</name>
<keyword evidence="3" id="KW-1185">Reference proteome</keyword>
<evidence type="ECO:0000313" key="2">
    <source>
        <dbReference type="EMBL" id="MTV47892.1"/>
    </source>
</evidence>
<evidence type="ECO:0000313" key="3">
    <source>
        <dbReference type="Proteomes" id="UP000430670"/>
    </source>
</evidence>
<feature type="transmembrane region" description="Helical" evidence="1">
    <location>
        <begin position="78"/>
        <end position="97"/>
    </location>
</feature>
<organism evidence="2 3">
    <name type="scientific">Heliobacterium mobile</name>
    <name type="common">Heliobacillus mobilis</name>
    <dbReference type="NCBI Taxonomy" id="28064"/>
    <lineage>
        <taxon>Bacteria</taxon>
        <taxon>Bacillati</taxon>
        <taxon>Bacillota</taxon>
        <taxon>Clostridia</taxon>
        <taxon>Eubacteriales</taxon>
        <taxon>Heliobacteriaceae</taxon>
        <taxon>Heliobacterium</taxon>
    </lineage>
</organism>
<accession>A0A6I3SC08</accession>
<sequence>MTLTDKVCSLFLSQKVAYLIMPSFRAFCLNRNVKKGIDKLAKEKDEYFYLEKVKLDRLEKLYSKEQERRKTIEDKAKVNVTGITLALTLLSSSITFLNGTKTSNIKLEHGVTEDILLLLFLSTFIYLFLGALDAIKALQLGLVYDIYLSDEIKMASKGSYLRCLELSKSIHFNYKYNTIKENFVTSSYDNIKNAIIALLLLVLLGSIMYVINGNNEKIQDKYKMLIANNSLISINISPCIYRNIN</sequence>
<reference evidence="2 3" key="1">
    <citation type="submission" date="2019-11" db="EMBL/GenBank/DDBJ databases">
        <title>Whole-genome sequence of a the green, strictly anaerobic photosynthetic bacterium Heliobacillus mobilis DSM 6151.</title>
        <authorList>
            <person name="Kyndt J.A."/>
            <person name="Meyer T.E."/>
        </authorList>
    </citation>
    <scope>NUCLEOTIDE SEQUENCE [LARGE SCALE GENOMIC DNA]</scope>
    <source>
        <strain evidence="2 3">DSM 6151</strain>
    </source>
</reference>
<keyword evidence="1" id="KW-0472">Membrane</keyword>
<feature type="transmembrane region" description="Helical" evidence="1">
    <location>
        <begin position="194"/>
        <end position="211"/>
    </location>
</feature>
<protein>
    <submittedName>
        <fullName evidence="2">Uncharacterized protein</fullName>
    </submittedName>
</protein>
<keyword evidence="1" id="KW-0812">Transmembrane</keyword>
<keyword evidence="1" id="KW-1133">Transmembrane helix</keyword>
<dbReference type="AlphaFoldDB" id="A0A6I3SC08"/>
<dbReference type="Proteomes" id="UP000430670">
    <property type="component" value="Unassembled WGS sequence"/>
</dbReference>
<evidence type="ECO:0000256" key="1">
    <source>
        <dbReference type="SAM" id="Phobius"/>
    </source>
</evidence>
<gene>
    <name evidence="2" type="ORF">GJ688_02700</name>
</gene>
<proteinExistence type="predicted"/>
<dbReference type="EMBL" id="WNKU01000002">
    <property type="protein sequence ID" value="MTV47892.1"/>
    <property type="molecule type" value="Genomic_DNA"/>
</dbReference>
<dbReference type="RefSeq" id="WP_155475008.1">
    <property type="nucleotide sequence ID" value="NZ_WNKU01000002.1"/>
</dbReference>
<comment type="caution">
    <text evidence="2">The sequence shown here is derived from an EMBL/GenBank/DDBJ whole genome shotgun (WGS) entry which is preliminary data.</text>
</comment>
<feature type="transmembrane region" description="Helical" evidence="1">
    <location>
        <begin position="117"/>
        <end position="135"/>
    </location>
</feature>